<protein>
    <submittedName>
        <fullName evidence="7">(diamondback moth) hypothetical protein</fullName>
    </submittedName>
</protein>
<dbReference type="InterPro" id="IPR036871">
    <property type="entry name" value="PX_dom_sf"/>
</dbReference>
<keyword evidence="2" id="KW-0963">Cytoplasm</keyword>
<name>A0A8S4GAM7_PLUXY</name>
<dbReference type="GO" id="GO:0004672">
    <property type="term" value="F:protein kinase activity"/>
    <property type="evidence" value="ECO:0007669"/>
    <property type="project" value="InterPro"/>
</dbReference>
<dbReference type="GO" id="GO:0008333">
    <property type="term" value="P:endosome to lysosome transport"/>
    <property type="evidence" value="ECO:0007669"/>
    <property type="project" value="TreeGrafter"/>
</dbReference>
<evidence type="ECO:0000256" key="1">
    <source>
        <dbReference type="ARBA" id="ARBA00004496"/>
    </source>
</evidence>
<dbReference type="AlphaFoldDB" id="A0A8S4GAM7"/>
<gene>
    <name evidence="7" type="ORF">PLXY2_LOCUS15162</name>
</gene>
<accession>A0A8S4GAM7</accession>
<dbReference type="GO" id="GO:0005770">
    <property type="term" value="C:late endosome"/>
    <property type="evidence" value="ECO:0007669"/>
    <property type="project" value="TreeGrafter"/>
</dbReference>
<evidence type="ECO:0000259" key="5">
    <source>
        <dbReference type="PROSITE" id="PS50011"/>
    </source>
</evidence>
<dbReference type="GO" id="GO:0045022">
    <property type="term" value="P:early endosome to late endosome transport"/>
    <property type="evidence" value="ECO:0007669"/>
    <property type="project" value="TreeGrafter"/>
</dbReference>
<dbReference type="SUPFAM" id="SSF64268">
    <property type="entry name" value="PX domain"/>
    <property type="match status" value="1"/>
</dbReference>
<feature type="region of interest" description="Disordered" evidence="4">
    <location>
        <begin position="459"/>
        <end position="542"/>
    </location>
</feature>
<dbReference type="InterPro" id="IPR051837">
    <property type="entry name" value="SortingNexin/PXDomain-PKLike"/>
</dbReference>
<dbReference type="GO" id="GO:0005886">
    <property type="term" value="C:plasma membrane"/>
    <property type="evidence" value="ECO:0007669"/>
    <property type="project" value="TreeGrafter"/>
</dbReference>
<feature type="compositionally biased region" description="Polar residues" evidence="4">
    <location>
        <begin position="474"/>
        <end position="494"/>
    </location>
</feature>
<dbReference type="InterPro" id="IPR001683">
    <property type="entry name" value="PX_dom"/>
</dbReference>
<keyword evidence="8" id="KW-1185">Reference proteome</keyword>
<keyword evidence="3" id="KW-0175">Coiled coil</keyword>
<comment type="subcellular location">
    <subcellularLocation>
        <location evidence="1">Cytoplasm</location>
    </subcellularLocation>
</comment>
<dbReference type="PROSITE" id="PS50195">
    <property type="entry name" value="PX"/>
    <property type="match status" value="1"/>
</dbReference>
<dbReference type="GO" id="GO:0035091">
    <property type="term" value="F:phosphatidylinositol binding"/>
    <property type="evidence" value="ECO:0007669"/>
    <property type="project" value="InterPro"/>
</dbReference>
<dbReference type="Gene3D" id="3.30.1520.10">
    <property type="entry name" value="Phox-like domain"/>
    <property type="match status" value="1"/>
</dbReference>
<organism evidence="7 8">
    <name type="scientific">Plutella xylostella</name>
    <name type="common">Diamondback moth</name>
    <name type="synonym">Plutella maculipennis</name>
    <dbReference type="NCBI Taxonomy" id="51655"/>
    <lineage>
        <taxon>Eukaryota</taxon>
        <taxon>Metazoa</taxon>
        <taxon>Ecdysozoa</taxon>
        <taxon>Arthropoda</taxon>
        <taxon>Hexapoda</taxon>
        <taxon>Insecta</taxon>
        <taxon>Pterygota</taxon>
        <taxon>Neoptera</taxon>
        <taxon>Endopterygota</taxon>
        <taxon>Lepidoptera</taxon>
        <taxon>Glossata</taxon>
        <taxon>Ditrysia</taxon>
        <taxon>Yponomeutoidea</taxon>
        <taxon>Plutellidae</taxon>
        <taxon>Plutella</taxon>
    </lineage>
</organism>
<feature type="compositionally biased region" description="Low complexity" evidence="4">
    <location>
        <begin position="511"/>
        <end position="527"/>
    </location>
</feature>
<dbReference type="PROSITE" id="PS50011">
    <property type="entry name" value="PROTEIN_KINASE_DOM"/>
    <property type="match status" value="1"/>
</dbReference>
<sequence length="566" mass="63052">MAIFEKTPQTKAILDDTEKLVCTIANAQNINKHTEYILRVHRGVSKEDKWNVSHRYRDFAALHGALQAARRDLPLPPKKLLGNMHPSFIAERQIALQNYINEVLKHTILALSLNVRCFLDPSNYPDNLAEQALQTVSIALRGEGRYELKGPLPDIGWRIRKHYFMVADTESHANCLLCWQSYGPDRHLCDKDLQTAFKCLQNLSHPHIDQILAIHNLETGAYVVRKVHETGTLRDMIYGTEYSKSYLSKYGNPKTRKPLTDGQIAHYGLQLLQALKFLHDKGLPHGHIHPGNIAIENQKVLLLDIENTLLGVANVHRPYIREHRKTSSAEAIDVYSFGRTLYEMALAETLDEPYCDIFPCNMSNDLVSVLRLCLSSSSCKHGMPTIESLLRHPLFSRPLVMGNGVHSDGATSLRVPAQLKEEIKMAVEVMEARLKAEQKLVRGAKREVRIQEILGSEEEMRKQKRRAKKRESVWKSTSSLAETVRSQSVSTASSPTPPHHTSDAPACTNGSSSTSASSAPLASPVAAGGTQQTKVTNEAPATNGRSALLSAICSFDKTRLSRINSG</sequence>
<dbReference type="SUPFAM" id="SSF56112">
    <property type="entry name" value="Protein kinase-like (PK-like)"/>
    <property type="match status" value="1"/>
</dbReference>
<dbReference type="GO" id="GO:0043271">
    <property type="term" value="P:negative regulation of monoatomic ion transport"/>
    <property type="evidence" value="ECO:0007669"/>
    <property type="project" value="TreeGrafter"/>
</dbReference>
<dbReference type="PANTHER" id="PTHR22999:SF40">
    <property type="entry name" value="PX DOMAIN-CONTAINING PROTEIN KINASE-LIKE PROTEIN"/>
    <property type="match status" value="1"/>
</dbReference>
<dbReference type="Gene3D" id="1.10.510.10">
    <property type="entry name" value="Transferase(Phosphotransferase) domain 1"/>
    <property type="match status" value="1"/>
</dbReference>
<evidence type="ECO:0000313" key="8">
    <source>
        <dbReference type="Proteomes" id="UP000653454"/>
    </source>
</evidence>
<dbReference type="GO" id="GO:0005524">
    <property type="term" value="F:ATP binding"/>
    <property type="evidence" value="ECO:0007669"/>
    <property type="project" value="InterPro"/>
</dbReference>
<feature type="compositionally biased region" description="Polar residues" evidence="4">
    <location>
        <begin position="529"/>
        <end position="542"/>
    </location>
</feature>
<dbReference type="GO" id="GO:0005769">
    <property type="term" value="C:early endosome"/>
    <property type="evidence" value="ECO:0007669"/>
    <property type="project" value="TreeGrafter"/>
</dbReference>
<feature type="domain" description="PX" evidence="6">
    <location>
        <begin position="14"/>
        <end position="126"/>
    </location>
</feature>
<evidence type="ECO:0000256" key="4">
    <source>
        <dbReference type="SAM" id="MobiDB-lite"/>
    </source>
</evidence>
<dbReference type="InterPro" id="IPR011009">
    <property type="entry name" value="Kinase-like_dom_sf"/>
</dbReference>
<evidence type="ECO:0000256" key="2">
    <source>
        <dbReference type="ARBA" id="ARBA00022490"/>
    </source>
</evidence>
<dbReference type="SMART" id="SM00220">
    <property type="entry name" value="S_TKc"/>
    <property type="match status" value="1"/>
</dbReference>
<dbReference type="Proteomes" id="UP000653454">
    <property type="component" value="Unassembled WGS sequence"/>
</dbReference>
<comment type="caution">
    <text evidence="7">The sequence shown here is derived from an EMBL/GenBank/DDBJ whole genome shotgun (WGS) entry which is preliminary data.</text>
</comment>
<feature type="domain" description="Protein kinase" evidence="5">
    <location>
        <begin position="135"/>
        <end position="395"/>
    </location>
</feature>
<proteinExistence type="predicted"/>
<dbReference type="GO" id="GO:0006622">
    <property type="term" value="P:protein targeting to lysosome"/>
    <property type="evidence" value="ECO:0007669"/>
    <property type="project" value="TreeGrafter"/>
</dbReference>
<dbReference type="PANTHER" id="PTHR22999">
    <property type="entry name" value="PX SERINE/THREONINE KINASE PXK"/>
    <property type="match status" value="1"/>
</dbReference>
<evidence type="ECO:0000313" key="7">
    <source>
        <dbReference type="EMBL" id="CAG9136924.1"/>
    </source>
</evidence>
<reference evidence="7" key="1">
    <citation type="submission" date="2020-11" db="EMBL/GenBank/DDBJ databases">
        <authorList>
            <person name="Whiteford S."/>
        </authorList>
    </citation>
    <scope>NUCLEOTIDE SEQUENCE</scope>
</reference>
<evidence type="ECO:0000259" key="6">
    <source>
        <dbReference type="PROSITE" id="PS50195"/>
    </source>
</evidence>
<feature type="coiled-coil region" evidence="3">
    <location>
        <begin position="420"/>
        <end position="447"/>
    </location>
</feature>
<dbReference type="EMBL" id="CAJHNJ030000169">
    <property type="protein sequence ID" value="CAG9136924.1"/>
    <property type="molecule type" value="Genomic_DNA"/>
</dbReference>
<evidence type="ECO:0000256" key="3">
    <source>
        <dbReference type="SAM" id="Coils"/>
    </source>
</evidence>
<dbReference type="Pfam" id="PF00787">
    <property type="entry name" value="PX"/>
    <property type="match status" value="1"/>
</dbReference>
<dbReference type="InterPro" id="IPR000719">
    <property type="entry name" value="Prot_kinase_dom"/>
</dbReference>
<dbReference type="SMART" id="SM00312">
    <property type="entry name" value="PX"/>
    <property type="match status" value="1"/>
</dbReference>
<dbReference type="Pfam" id="PF00069">
    <property type="entry name" value="Pkinase"/>
    <property type="match status" value="1"/>
</dbReference>